<dbReference type="PANTHER" id="PTHR30093:SF44">
    <property type="entry name" value="TYPE II SECRETION SYSTEM CORE PROTEIN G"/>
    <property type="match status" value="1"/>
</dbReference>
<dbReference type="InterPro" id="IPR012902">
    <property type="entry name" value="N_methyl_site"/>
</dbReference>
<gene>
    <name evidence="8" type="ORF">UY27_C0001G0013</name>
</gene>
<feature type="domain" description="Type II secretion system protein GspG C-terminal" evidence="7">
    <location>
        <begin position="47"/>
        <end position="117"/>
    </location>
</feature>
<keyword evidence="2" id="KW-0488">Methylation</keyword>
<dbReference type="SUPFAM" id="SSF54523">
    <property type="entry name" value="Pili subunits"/>
    <property type="match status" value="1"/>
</dbReference>
<evidence type="ECO:0000313" key="9">
    <source>
        <dbReference type="Proteomes" id="UP000034661"/>
    </source>
</evidence>
<dbReference type="AlphaFoldDB" id="A0A0G1XPR1"/>
<keyword evidence="3 6" id="KW-0812">Transmembrane</keyword>
<dbReference type="Proteomes" id="UP000034661">
    <property type="component" value="Unassembled WGS sequence"/>
</dbReference>
<dbReference type="Pfam" id="PF07963">
    <property type="entry name" value="N_methyl"/>
    <property type="match status" value="1"/>
</dbReference>
<dbReference type="Pfam" id="PF08334">
    <property type="entry name" value="T2SSG"/>
    <property type="match status" value="1"/>
</dbReference>
<dbReference type="PRINTS" id="PR00813">
    <property type="entry name" value="BCTERIALGSPG"/>
</dbReference>
<dbReference type="InterPro" id="IPR013545">
    <property type="entry name" value="T2SS_protein-GspG_C"/>
</dbReference>
<evidence type="ECO:0000256" key="1">
    <source>
        <dbReference type="ARBA" id="ARBA00004167"/>
    </source>
</evidence>
<evidence type="ECO:0000256" key="6">
    <source>
        <dbReference type="SAM" id="Phobius"/>
    </source>
</evidence>
<dbReference type="GO" id="GO:0015627">
    <property type="term" value="C:type II protein secretion system complex"/>
    <property type="evidence" value="ECO:0007669"/>
    <property type="project" value="InterPro"/>
</dbReference>
<comment type="caution">
    <text evidence="8">The sequence shown here is derived from an EMBL/GenBank/DDBJ whole genome shotgun (WGS) entry which is preliminary data.</text>
</comment>
<keyword evidence="5 6" id="KW-0472">Membrane</keyword>
<dbReference type="EMBL" id="LCPJ01000001">
    <property type="protein sequence ID" value="KKU96320.1"/>
    <property type="molecule type" value="Genomic_DNA"/>
</dbReference>
<evidence type="ECO:0000256" key="5">
    <source>
        <dbReference type="ARBA" id="ARBA00023136"/>
    </source>
</evidence>
<keyword evidence="4 6" id="KW-1133">Transmembrane helix</keyword>
<dbReference type="GO" id="GO:0015628">
    <property type="term" value="P:protein secretion by the type II secretion system"/>
    <property type="evidence" value="ECO:0007669"/>
    <property type="project" value="InterPro"/>
</dbReference>
<name>A0A0G1XPR1_9BACT</name>
<proteinExistence type="predicted"/>
<evidence type="ECO:0000256" key="4">
    <source>
        <dbReference type="ARBA" id="ARBA00022989"/>
    </source>
</evidence>
<accession>A0A0G1XPR1</accession>
<dbReference type="PANTHER" id="PTHR30093">
    <property type="entry name" value="GENERAL SECRETION PATHWAY PROTEIN G"/>
    <property type="match status" value="1"/>
</dbReference>
<evidence type="ECO:0000259" key="7">
    <source>
        <dbReference type="Pfam" id="PF08334"/>
    </source>
</evidence>
<dbReference type="NCBIfam" id="TIGR02532">
    <property type="entry name" value="IV_pilin_GFxxxE"/>
    <property type="match status" value="1"/>
</dbReference>
<feature type="transmembrane region" description="Helical" evidence="6">
    <location>
        <begin position="20"/>
        <end position="45"/>
    </location>
</feature>
<dbReference type="Gene3D" id="3.30.700.10">
    <property type="entry name" value="Glycoprotein, Type 4 Pilin"/>
    <property type="match status" value="1"/>
</dbReference>
<dbReference type="PROSITE" id="PS00409">
    <property type="entry name" value="PROKAR_NTER_METHYL"/>
    <property type="match status" value="1"/>
</dbReference>
<dbReference type="InterPro" id="IPR045584">
    <property type="entry name" value="Pilin-like"/>
</dbReference>
<dbReference type="InterPro" id="IPR000983">
    <property type="entry name" value="Bac_GSPG_pilin"/>
</dbReference>
<evidence type="ECO:0000256" key="2">
    <source>
        <dbReference type="ARBA" id="ARBA00022481"/>
    </source>
</evidence>
<organism evidence="8 9">
    <name type="scientific">Candidatus Gottesmanbacteria bacterium GW2011_GWA1_48_13</name>
    <dbReference type="NCBI Taxonomy" id="1618439"/>
    <lineage>
        <taxon>Bacteria</taxon>
        <taxon>Candidatus Gottesmaniibacteriota</taxon>
    </lineage>
</organism>
<reference evidence="8 9" key="1">
    <citation type="journal article" date="2015" name="Nature">
        <title>rRNA introns, odd ribosomes, and small enigmatic genomes across a large radiation of phyla.</title>
        <authorList>
            <person name="Brown C.T."/>
            <person name="Hug L.A."/>
            <person name="Thomas B.C."/>
            <person name="Sharon I."/>
            <person name="Castelle C.J."/>
            <person name="Singh A."/>
            <person name="Wilkins M.J."/>
            <person name="Williams K.H."/>
            <person name="Banfield J.F."/>
        </authorList>
    </citation>
    <scope>NUCLEOTIDE SEQUENCE [LARGE SCALE GENOMIC DNA]</scope>
</reference>
<evidence type="ECO:0000313" key="8">
    <source>
        <dbReference type="EMBL" id="KKU96320.1"/>
    </source>
</evidence>
<dbReference type="GO" id="GO:0016020">
    <property type="term" value="C:membrane"/>
    <property type="evidence" value="ECO:0007669"/>
    <property type="project" value="UniProtKB-SubCell"/>
</dbReference>
<sequence>MKARGFTRTNFDPQNLRGFTLIEILVAATILAVLAAIGLVSYSKINQRSRDSKRKSDVEQLRSALEMYRLDNGYYPNTGTGNWTDTSGLSTPLVSTYMPAIPSDPKTTQVYRYKATNVSGGNYYGYCLSALLESEADPAETCTADTINSHNYGVKSP</sequence>
<protein>
    <submittedName>
        <fullName evidence="8">Type II secretion pathway protein G</fullName>
    </submittedName>
</protein>
<evidence type="ECO:0000256" key="3">
    <source>
        <dbReference type="ARBA" id="ARBA00022692"/>
    </source>
</evidence>
<comment type="subcellular location">
    <subcellularLocation>
        <location evidence="1">Membrane</location>
        <topology evidence="1">Single-pass membrane protein</topology>
    </subcellularLocation>
</comment>